<proteinExistence type="predicted"/>
<gene>
    <name evidence="1" type="ORF">EXN61_17250</name>
</gene>
<sequence>MSEMKLTELFPLPYAHWYAATLFAEAGYAASQIFDRLSIDPARWQRSRERYGQLHYANTSWVAAAFGRDGLPEPEQDRALFQHLTANDGIGQPVTEPFGMRRELAVLRRAVEANPRIGPFANVDWIAHYIGERRFPTIRYVHNGYQVHVDGAPIRDRKGVPLAGIDPFTFRQLGDRWFCDDGHVYGQGETPTKLFWFIARGADPDSFTVLNQRYGADRAAGYYITNLRLPTEEPGTFGIVGYYYGRGQKPGIHIEESHYAKDSRKVYAYGVAIEGADAASFHSIGDEGRYFADSKHIYWQKSPVPDADRESFVCASEAGQYRAYDKERPYYAGQPQSVSAEFEPWSDYFDAHPEITDSWWHREKARRAASPAVVDEPVPVGGPYYSDGSRVLVRPQRPQDSEWVSLDHFDHDSFRHIIDVFGRDRHGLRYFSPGLERYGHEPVKGADAASFEKLDGPWFKDKRQAYYIDSDAPMPELAVVKADMASFEVLGDAYARDAKGLIVEGVRKRGIDNPAAVKALGRSFARMGDILLYRGKPVTRPGKVDPATARGVHDQLLIDAKGEMLFGGSYRKMIPGIDPATFNFLNRVFAVDMRHLYAMTDTGLLLMPDINPSEVQAAGLYAIRVGNTKFHISGGTMRQSPFEEMSG</sequence>
<organism evidence="1 2">
    <name type="scientific">Agrobacterium tumefaciens</name>
    <dbReference type="NCBI Taxonomy" id="358"/>
    <lineage>
        <taxon>Bacteria</taxon>
        <taxon>Pseudomonadati</taxon>
        <taxon>Pseudomonadota</taxon>
        <taxon>Alphaproteobacteria</taxon>
        <taxon>Hyphomicrobiales</taxon>
        <taxon>Rhizobiaceae</taxon>
        <taxon>Rhizobium/Agrobacterium group</taxon>
        <taxon>Agrobacterium</taxon>
        <taxon>Agrobacterium tumefaciens complex</taxon>
    </lineage>
</organism>
<evidence type="ECO:0000313" key="1">
    <source>
        <dbReference type="EMBL" id="TRB05552.1"/>
    </source>
</evidence>
<dbReference type="Proteomes" id="UP000317023">
    <property type="component" value="Unassembled WGS sequence"/>
</dbReference>
<name>A0A546XXS2_AGRTU</name>
<evidence type="ECO:0000313" key="2">
    <source>
        <dbReference type="Proteomes" id="UP000317023"/>
    </source>
</evidence>
<dbReference type="AlphaFoldDB" id="A0A546XXS2"/>
<dbReference type="InterPro" id="IPR027375">
    <property type="entry name" value="DKNYY"/>
</dbReference>
<protein>
    <recommendedName>
        <fullName evidence="3">DKNYY family protein</fullName>
    </recommendedName>
</protein>
<dbReference type="Pfam" id="PF13644">
    <property type="entry name" value="DKNYY"/>
    <property type="match status" value="1"/>
</dbReference>
<accession>A0A546XXS2</accession>
<reference evidence="1 2" key="1">
    <citation type="journal article" date="2019" name="Appl. Microbiol. Biotechnol.">
        <title>Differential efficiency of wild type rhizogenic strains for rol gene transformation of plants.</title>
        <authorList>
            <person name="Desmet S."/>
            <person name="De Keyser E."/>
            <person name="Van Vaerenbergh J."/>
            <person name="Baeyen S."/>
            <person name="Van Huylenbroeck J."/>
            <person name="Geelen D."/>
            <person name="Dhooghe E."/>
        </authorList>
    </citation>
    <scope>NUCLEOTIDE SEQUENCE [LARGE SCALE GENOMIC DNA]</scope>
    <source>
        <strain evidence="1 2">MAFF210266</strain>
    </source>
</reference>
<comment type="caution">
    <text evidence="1">The sequence shown here is derived from an EMBL/GenBank/DDBJ whole genome shotgun (WGS) entry which is preliminary data.</text>
</comment>
<dbReference type="EMBL" id="SGOE01000004">
    <property type="protein sequence ID" value="TRB05552.1"/>
    <property type="molecule type" value="Genomic_DNA"/>
</dbReference>
<evidence type="ECO:0008006" key="3">
    <source>
        <dbReference type="Google" id="ProtNLM"/>
    </source>
</evidence>